<evidence type="ECO:0000313" key="3">
    <source>
        <dbReference type="Proteomes" id="UP000613401"/>
    </source>
</evidence>
<feature type="compositionally biased region" description="Basic and acidic residues" evidence="1">
    <location>
        <begin position="209"/>
        <end position="223"/>
    </location>
</feature>
<feature type="compositionally biased region" description="Basic and acidic residues" evidence="1">
    <location>
        <begin position="141"/>
        <end position="160"/>
    </location>
</feature>
<reference evidence="2" key="1">
    <citation type="journal article" date="2020" name="Phytopathology">
        <title>Genome sequence and comparative analysis of Colletotrichum gloeosporioides isolated from Liriodendron leaves.</title>
        <authorList>
            <person name="Fu F.F."/>
            <person name="Hao Z."/>
            <person name="Wang P."/>
            <person name="Lu Y."/>
            <person name="Xue L.J."/>
            <person name="Wei G."/>
            <person name="Tian Y."/>
            <person name="Baishi H."/>
            <person name="Xu H."/>
            <person name="Shi J."/>
            <person name="Cheng T."/>
            <person name="Wang G."/>
            <person name="Yi Y."/>
            <person name="Chen J."/>
        </authorList>
    </citation>
    <scope>NUCLEOTIDE SEQUENCE</scope>
    <source>
        <strain evidence="2">Lc1</strain>
    </source>
</reference>
<evidence type="ECO:0000313" key="2">
    <source>
        <dbReference type="EMBL" id="KAF3797661.1"/>
    </source>
</evidence>
<feature type="region of interest" description="Disordered" evidence="1">
    <location>
        <begin position="137"/>
        <end position="223"/>
    </location>
</feature>
<keyword evidence="3" id="KW-1185">Reference proteome</keyword>
<evidence type="ECO:0000256" key="1">
    <source>
        <dbReference type="SAM" id="MobiDB-lite"/>
    </source>
</evidence>
<comment type="caution">
    <text evidence="2">The sequence shown here is derived from an EMBL/GenBank/DDBJ whole genome shotgun (WGS) entry which is preliminary data.</text>
</comment>
<gene>
    <name evidence="2" type="ORF">GCG54_00011691</name>
</gene>
<dbReference type="GeneID" id="69018817"/>
<protein>
    <submittedName>
        <fullName evidence="2">Uncharacterized protein</fullName>
    </submittedName>
</protein>
<dbReference type="EMBL" id="WVTB01000110">
    <property type="protein sequence ID" value="KAF3797661.1"/>
    <property type="molecule type" value="Genomic_DNA"/>
</dbReference>
<sequence>MAPPRDDDLTKDLTIRYNHVWDLYFSEKRFIAFTMVEDLVTEPGLCADHEAGMHQLLACHPFNDDTVMHTQEVVRIDSEIVQQHHDTATMHEQACMQTKLRFAKEHLELILEKKRKFDEDVAMWISMEFVKVDAQDAQLEQAERDEQAERPAGPEHDNHPGDMLPLSSATAADGELLLSSQNTALDTTGCTEESSQDQLQSTARVDAASPKDLHINASDKEQL</sequence>
<feature type="compositionally biased region" description="Polar residues" evidence="1">
    <location>
        <begin position="178"/>
        <end position="203"/>
    </location>
</feature>
<reference evidence="2" key="2">
    <citation type="submission" date="2020-03" db="EMBL/GenBank/DDBJ databases">
        <authorList>
            <person name="Fu F.-F."/>
            <person name="Chen J."/>
        </authorList>
    </citation>
    <scope>NUCLEOTIDE SEQUENCE</scope>
    <source>
        <strain evidence="2">Lc1</strain>
    </source>
</reference>
<name>A0A8H4FD75_COLGL</name>
<dbReference type="RefSeq" id="XP_045256825.1">
    <property type="nucleotide sequence ID" value="XM_045411588.1"/>
</dbReference>
<organism evidence="2 3">
    <name type="scientific">Colletotrichum gloeosporioides</name>
    <name type="common">Anthracnose fungus</name>
    <name type="synonym">Glomerella cingulata</name>
    <dbReference type="NCBI Taxonomy" id="474922"/>
    <lineage>
        <taxon>Eukaryota</taxon>
        <taxon>Fungi</taxon>
        <taxon>Dikarya</taxon>
        <taxon>Ascomycota</taxon>
        <taxon>Pezizomycotina</taxon>
        <taxon>Sordariomycetes</taxon>
        <taxon>Hypocreomycetidae</taxon>
        <taxon>Glomerellales</taxon>
        <taxon>Glomerellaceae</taxon>
        <taxon>Colletotrichum</taxon>
        <taxon>Colletotrichum gloeosporioides species complex</taxon>
    </lineage>
</organism>
<accession>A0A8H4FD75</accession>
<dbReference type="AlphaFoldDB" id="A0A8H4FD75"/>
<dbReference type="Proteomes" id="UP000613401">
    <property type="component" value="Unassembled WGS sequence"/>
</dbReference>
<proteinExistence type="predicted"/>